<comment type="similarity">
    <text evidence="1">Belongs to the glycosyltransferase group 1 family. Glycosyltransferase 4 subfamily.</text>
</comment>
<evidence type="ECO:0000313" key="7">
    <source>
        <dbReference type="Proteomes" id="UP000715965"/>
    </source>
</evidence>
<dbReference type="Proteomes" id="UP000715965">
    <property type="component" value="Unassembled WGS sequence"/>
</dbReference>
<evidence type="ECO:0000313" key="6">
    <source>
        <dbReference type="EMBL" id="MBE7941708.1"/>
    </source>
</evidence>
<dbReference type="CDD" id="cd03801">
    <property type="entry name" value="GT4_PimA-like"/>
    <property type="match status" value="1"/>
</dbReference>
<gene>
    <name evidence="6" type="ORF">IM725_14095</name>
</gene>
<evidence type="ECO:0000256" key="3">
    <source>
        <dbReference type="ARBA" id="ARBA00022679"/>
    </source>
</evidence>
<keyword evidence="7" id="KW-1185">Reference proteome</keyword>
<dbReference type="Pfam" id="PF13439">
    <property type="entry name" value="Glyco_transf_4"/>
    <property type="match status" value="1"/>
</dbReference>
<proteinExistence type="inferred from homology"/>
<dbReference type="PANTHER" id="PTHR12526">
    <property type="entry name" value="GLYCOSYLTRANSFERASE"/>
    <property type="match status" value="1"/>
</dbReference>
<dbReference type="RefSeq" id="WP_193781272.1">
    <property type="nucleotide sequence ID" value="NZ_JADDOJ010000060.1"/>
</dbReference>
<protein>
    <submittedName>
        <fullName evidence="6">Glycosyltransferase family 4 protein</fullName>
    </submittedName>
</protein>
<dbReference type="PANTHER" id="PTHR12526:SF640">
    <property type="entry name" value="COLANIC ACID BIOSYNTHESIS GLYCOSYLTRANSFERASE WCAL-RELATED"/>
    <property type="match status" value="1"/>
</dbReference>
<evidence type="ECO:0000259" key="4">
    <source>
        <dbReference type="Pfam" id="PF00534"/>
    </source>
</evidence>
<dbReference type="Gene3D" id="3.40.50.2000">
    <property type="entry name" value="Glycogen Phosphorylase B"/>
    <property type="match status" value="2"/>
</dbReference>
<dbReference type="InterPro" id="IPR001296">
    <property type="entry name" value="Glyco_trans_1"/>
</dbReference>
<feature type="domain" description="Glycosyl transferase family 1" evidence="4">
    <location>
        <begin position="203"/>
        <end position="354"/>
    </location>
</feature>
<comment type="caution">
    <text evidence="6">The sequence shown here is derived from an EMBL/GenBank/DDBJ whole genome shotgun (WGS) entry which is preliminary data.</text>
</comment>
<dbReference type="Pfam" id="PF00534">
    <property type="entry name" value="Glycos_transf_1"/>
    <property type="match status" value="1"/>
</dbReference>
<keyword evidence="2" id="KW-0328">Glycosyltransferase</keyword>
<sequence>MQQTPLPSEPLAGRAQARTATGDFIYVACPWSAAGGGMYKVGDYLLQAQAGQPAANAAQLLPLETRGPGQAVQTLWMLPRALGRIAQGRLSGRLAGVHVNMAERLSLLRKGVVVCACRALGVPVVVHLHAQMKSFYRSLPSPLRAATRWMFSLADAVVVIGASARRFAIDELGVRPQRVDIVFNGVPGPASAPAARPRGEVMKALFVGRMTDLKGVSDLLRALAQPGLERSRLELVFAGSGELPRYQALARELGVQERVRFEGWCEQDRVIELLREADLLVLPSHDEVLPLVVLEALAWRVPVLCTPVGELAEVLSDGEDARFTPVGDPAALASALQWFLDHPQEAQALAQRGRALYERQFSVARFFTSIARVHQRHFRTCARLPAGAAPAAAARSAASAVPVVGTVTAAPAEAPASAAASATVIELPAATPPVQAPAADAALRKLP</sequence>
<name>A0ABR9SH72_9BURK</name>
<evidence type="ECO:0000259" key="5">
    <source>
        <dbReference type="Pfam" id="PF13439"/>
    </source>
</evidence>
<evidence type="ECO:0000256" key="2">
    <source>
        <dbReference type="ARBA" id="ARBA00022676"/>
    </source>
</evidence>
<dbReference type="EMBL" id="JADDOJ010000060">
    <property type="protein sequence ID" value="MBE7941708.1"/>
    <property type="molecule type" value="Genomic_DNA"/>
</dbReference>
<dbReference type="InterPro" id="IPR028098">
    <property type="entry name" value="Glyco_trans_4-like_N"/>
</dbReference>
<evidence type="ECO:0000256" key="1">
    <source>
        <dbReference type="ARBA" id="ARBA00009481"/>
    </source>
</evidence>
<accession>A0ABR9SH72</accession>
<reference evidence="6 7" key="1">
    <citation type="submission" date="2020-10" db="EMBL/GenBank/DDBJ databases">
        <title>Draft genome of Ramlibacter aquaticus LMG 30558.</title>
        <authorList>
            <person name="Props R."/>
        </authorList>
    </citation>
    <scope>NUCLEOTIDE SEQUENCE [LARGE SCALE GENOMIC DNA]</scope>
    <source>
        <strain evidence="6 7">LMG 30558</strain>
    </source>
</reference>
<feature type="domain" description="Glycosyltransferase subfamily 4-like N-terminal" evidence="5">
    <location>
        <begin position="112"/>
        <end position="186"/>
    </location>
</feature>
<keyword evidence="3" id="KW-0808">Transferase</keyword>
<dbReference type="SUPFAM" id="SSF53756">
    <property type="entry name" value="UDP-Glycosyltransferase/glycogen phosphorylase"/>
    <property type="match status" value="1"/>
</dbReference>
<organism evidence="6 7">
    <name type="scientific">Ramlibacter aquaticus</name>
    <dbReference type="NCBI Taxonomy" id="2780094"/>
    <lineage>
        <taxon>Bacteria</taxon>
        <taxon>Pseudomonadati</taxon>
        <taxon>Pseudomonadota</taxon>
        <taxon>Betaproteobacteria</taxon>
        <taxon>Burkholderiales</taxon>
        <taxon>Comamonadaceae</taxon>
        <taxon>Ramlibacter</taxon>
    </lineage>
</organism>